<keyword evidence="1" id="KW-0472">Membrane</keyword>
<proteinExistence type="predicted"/>
<evidence type="ECO:0000256" key="1">
    <source>
        <dbReference type="SAM" id="Phobius"/>
    </source>
</evidence>
<evidence type="ECO:0000313" key="2">
    <source>
        <dbReference type="EMBL" id="SFP19995.1"/>
    </source>
</evidence>
<keyword evidence="3" id="KW-1185">Reference proteome</keyword>
<evidence type="ECO:0000313" key="3">
    <source>
        <dbReference type="Proteomes" id="UP000199356"/>
    </source>
</evidence>
<dbReference type="AlphaFoldDB" id="A0A1I5NDS5"/>
<dbReference type="PIRSF" id="PIRSF038991">
    <property type="entry name" value="Protein_AbrB"/>
    <property type="match status" value="1"/>
</dbReference>
<dbReference type="GO" id="GO:0016020">
    <property type="term" value="C:membrane"/>
    <property type="evidence" value="ECO:0007669"/>
    <property type="project" value="InterPro"/>
</dbReference>
<reference evidence="2 3" key="1">
    <citation type="submission" date="2016-10" db="EMBL/GenBank/DDBJ databases">
        <authorList>
            <person name="de Groot N.N."/>
        </authorList>
    </citation>
    <scope>NUCLEOTIDE SEQUENCE [LARGE SCALE GENOMIC DNA]</scope>
    <source>
        <strain evidence="2 3">DSM 19547</strain>
    </source>
</reference>
<accession>A0A1I5NDS5</accession>
<feature type="transmembrane region" description="Helical" evidence="1">
    <location>
        <begin position="278"/>
        <end position="300"/>
    </location>
</feature>
<keyword evidence="1" id="KW-0812">Transmembrane</keyword>
<organism evidence="2 3">
    <name type="scientific">Tranquillimonas alkanivorans</name>
    <dbReference type="NCBI Taxonomy" id="441119"/>
    <lineage>
        <taxon>Bacteria</taxon>
        <taxon>Pseudomonadati</taxon>
        <taxon>Pseudomonadota</taxon>
        <taxon>Alphaproteobacteria</taxon>
        <taxon>Rhodobacterales</taxon>
        <taxon>Roseobacteraceae</taxon>
        <taxon>Tranquillimonas</taxon>
    </lineage>
</organism>
<dbReference type="RefSeq" id="WP_093419342.1">
    <property type="nucleotide sequence ID" value="NZ_FOXA01000003.1"/>
</dbReference>
<dbReference type="OrthoDB" id="7157734at2"/>
<feature type="transmembrane region" description="Helical" evidence="1">
    <location>
        <begin position="224"/>
        <end position="242"/>
    </location>
</feature>
<dbReference type="EMBL" id="FOXA01000003">
    <property type="protein sequence ID" value="SFP19995.1"/>
    <property type="molecule type" value="Genomic_DNA"/>
</dbReference>
<evidence type="ECO:0008006" key="4">
    <source>
        <dbReference type="Google" id="ProtNLM"/>
    </source>
</evidence>
<dbReference type="PANTHER" id="PTHR38457:SF1">
    <property type="entry name" value="REGULATOR ABRB-RELATED"/>
    <property type="match status" value="1"/>
</dbReference>
<protein>
    <recommendedName>
        <fullName evidence="4">Ammonia monooxygenase</fullName>
    </recommendedName>
</protein>
<dbReference type="Proteomes" id="UP000199356">
    <property type="component" value="Unassembled WGS sequence"/>
</dbReference>
<feature type="transmembrane region" description="Helical" evidence="1">
    <location>
        <begin position="41"/>
        <end position="61"/>
    </location>
</feature>
<gene>
    <name evidence="2" type="ORF">SAMN04488047_103238</name>
</gene>
<feature type="transmembrane region" description="Helical" evidence="1">
    <location>
        <begin position="160"/>
        <end position="177"/>
    </location>
</feature>
<name>A0A1I5NDS5_9RHOB</name>
<dbReference type="Pfam" id="PF05145">
    <property type="entry name" value="AbrB"/>
    <property type="match status" value="1"/>
</dbReference>
<feature type="transmembrane region" description="Helical" evidence="1">
    <location>
        <begin position="197"/>
        <end position="217"/>
    </location>
</feature>
<feature type="transmembrane region" description="Helical" evidence="1">
    <location>
        <begin position="68"/>
        <end position="85"/>
    </location>
</feature>
<dbReference type="InterPro" id="IPR007820">
    <property type="entry name" value="AbrB_fam"/>
</dbReference>
<dbReference type="STRING" id="441119.SAMN04488047_103238"/>
<feature type="transmembrane region" description="Helical" evidence="1">
    <location>
        <begin position="97"/>
        <end position="118"/>
    </location>
</feature>
<keyword evidence="1" id="KW-1133">Transmembrane helix</keyword>
<dbReference type="GO" id="GO:0010468">
    <property type="term" value="P:regulation of gene expression"/>
    <property type="evidence" value="ECO:0007669"/>
    <property type="project" value="InterPro"/>
</dbReference>
<dbReference type="PANTHER" id="PTHR38457">
    <property type="entry name" value="REGULATOR ABRB-RELATED"/>
    <property type="match status" value="1"/>
</dbReference>
<sequence length="361" mass="37031">MIRFSRPAFDRRNVLATVLLLSLGALGGGLADISGLPLPYMLGSLSTSALLVAFAPGALPADYRFPPYLRFAFIAAIGTLIGAQVDPAFVSRIPQMVPSLAGVVLFVGAAHGANYAIFRHFGGYDRATAFYCGTPGGLMESIALGEEAGADVRLLTLQHFLRIILVVTLVPTGLSLWHGEAVGSAGGMSLSHADAGFGSVPLFLAICAGGLLLGRGLKIPAGQLTGPLVVAAVVVGSGLATLDVPGPVLEVAQVVIGASLGARFAGVTRRLLSRALGLALATVGAMLAIGGMLALILWAATGENMEVLFISYAPGGVTEMGLIALSLAVNPAFVTFHHLARIALTVLEMSVVGRLMRPRAS</sequence>